<dbReference type="InterPro" id="IPR015421">
    <property type="entry name" value="PyrdxlP-dep_Trfase_major"/>
</dbReference>
<comment type="cofactor">
    <cofactor evidence="1">
        <name>pyridoxal 5'-phosphate</name>
        <dbReference type="ChEBI" id="CHEBI:597326"/>
    </cofactor>
</comment>
<evidence type="ECO:0000256" key="6">
    <source>
        <dbReference type="ARBA" id="ARBA00023014"/>
    </source>
</evidence>
<dbReference type="GO" id="GO:0016782">
    <property type="term" value="F:transferase activity, transferring sulphur-containing groups"/>
    <property type="evidence" value="ECO:0007669"/>
    <property type="project" value="UniProtKB-ARBA"/>
</dbReference>
<keyword evidence="5" id="KW-0408">Iron</keyword>
<name>A0A061S7P8_9CHLO</name>
<dbReference type="EMBL" id="GBEZ01004017">
    <property type="protein sequence ID" value="JAC81162.1"/>
    <property type="molecule type" value="Transcribed_RNA"/>
</dbReference>
<evidence type="ECO:0000259" key="7">
    <source>
        <dbReference type="Pfam" id="PF00266"/>
    </source>
</evidence>
<keyword evidence="6" id="KW-0411">Iron-sulfur</keyword>
<dbReference type="PANTHER" id="PTHR11601">
    <property type="entry name" value="CYSTEINE DESULFURYLASE FAMILY MEMBER"/>
    <property type="match status" value="1"/>
</dbReference>
<dbReference type="GO" id="GO:0051536">
    <property type="term" value="F:iron-sulfur cluster binding"/>
    <property type="evidence" value="ECO:0007669"/>
    <property type="project" value="UniProtKB-KW"/>
</dbReference>
<evidence type="ECO:0000256" key="5">
    <source>
        <dbReference type="ARBA" id="ARBA00023004"/>
    </source>
</evidence>
<proteinExistence type="inferred from homology"/>
<feature type="unsure residue" description="I or L" evidence="8">
    <location>
        <position position="389"/>
    </location>
</feature>
<dbReference type="AlphaFoldDB" id="A0A061S7P8"/>
<dbReference type="GO" id="GO:0046872">
    <property type="term" value="F:metal ion binding"/>
    <property type="evidence" value="ECO:0007669"/>
    <property type="project" value="UniProtKB-KW"/>
</dbReference>
<dbReference type="InterPro" id="IPR015422">
    <property type="entry name" value="PyrdxlP-dep_Trfase_small"/>
</dbReference>
<evidence type="ECO:0000256" key="1">
    <source>
        <dbReference type="ARBA" id="ARBA00001933"/>
    </source>
</evidence>
<dbReference type="Pfam" id="PF00266">
    <property type="entry name" value="Aminotran_5"/>
    <property type="match status" value="1"/>
</dbReference>
<dbReference type="PANTHER" id="PTHR11601:SF34">
    <property type="entry name" value="CYSTEINE DESULFURASE"/>
    <property type="match status" value="1"/>
</dbReference>
<dbReference type="InterPro" id="IPR015424">
    <property type="entry name" value="PyrdxlP-dep_Trfase"/>
</dbReference>
<organism evidence="8">
    <name type="scientific">Tetraselmis sp. GSL018</name>
    <dbReference type="NCBI Taxonomy" id="582737"/>
    <lineage>
        <taxon>Eukaryota</taxon>
        <taxon>Viridiplantae</taxon>
        <taxon>Chlorophyta</taxon>
        <taxon>core chlorophytes</taxon>
        <taxon>Chlorodendrophyceae</taxon>
        <taxon>Chlorodendrales</taxon>
        <taxon>Chlorodendraceae</taxon>
        <taxon>Tetraselmis</taxon>
    </lineage>
</organism>
<comment type="similarity">
    <text evidence="2">Belongs to the class-V pyridoxal-phosphate-dependent aminotransferase family. NifS/IscS subfamily.</text>
</comment>
<sequence>MYVKSCESYSLSAQLLNSPRWPVFHKTRFTLRYSETTEFRAKIQRKVSSFEMKRSTPRHQLKISAQVTARIGEAECCCVGIPLPFSEDCIYLDYNATTPIFPEVADEMQPFLTHSFGNPSSTHAYGQKTKAALDLARQRLADAVGASPEEIVFTSCGTESNNWAIVGAIEASGADCPHVVSTKIEHPAILECLASLARKGRVRYTLVGVDSEGVVDPGEVMAAVEPDTCLITVMHSNNEIGSLQPIGEIGRRAREAGIRFHTDAAQSLGKVPFDVDDLSVDLATFVAHKIGGPKGTAALYMRRGSELPKMLFGGGQEGGARAGTESMVLLSGFGKAAELLHCEGARLRRHMQEMRDRLRGRLVAGLPEDRVRFNGPVDEDKRVANTLSLSIKGANASLLLLELQDKVAASAGAACKRGQGATLSETLKAIQVPAEFALGTIRLSVGRHTTPEEIDRAAEHILEACGRQGIPVKQLQGSVPGQGQHC</sequence>
<keyword evidence="4" id="KW-0663">Pyridoxal phosphate</keyword>
<dbReference type="SUPFAM" id="SSF53383">
    <property type="entry name" value="PLP-dependent transferases"/>
    <property type="match status" value="1"/>
</dbReference>
<evidence type="ECO:0000256" key="2">
    <source>
        <dbReference type="ARBA" id="ARBA00006490"/>
    </source>
</evidence>
<evidence type="ECO:0000256" key="4">
    <source>
        <dbReference type="ARBA" id="ARBA00022898"/>
    </source>
</evidence>
<keyword evidence="3" id="KW-0479">Metal-binding</keyword>
<dbReference type="InterPro" id="IPR000192">
    <property type="entry name" value="Aminotrans_V_dom"/>
</dbReference>
<evidence type="ECO:0000313" key="8">
    <source>
        <dbReference type="EMBL" id="JAC81162.1"/>
    </source>
</evidence>
<evidence type="ECO:0000256" key="3">
    <source>
        <dbReference type="ARBA" id="ARBA00022723"/>
    </source>
</evidence>
<dbReference type="Gene3D" id="3.90.1150.10">
    <property type="entry name" value="Aspartate Aminotransferase, domain 1"/>
    <property type="match status" value="1"/>
</dbReference>
<feature type="domain" description="Aminotransferase class V" evidence="7">
    <location>
        <begin position="90"/>
        <end position="456"/>
    </location>
</feature>
<reference evidence="8" key="1">
    <citation type="submission" date="2014-05" db="EMBL/GenBank/DDBJ databases">
        <title>The transcriptome of the halophilic microalga Tetraselmis sp. GSL018 isolated from the Great Salt Lake, Utah.</title>
        <authorList>
            <person name="Jinkerson R.E."/>
            <person name="D'Adamo S."/>
            <person name="Posewitz M.C."/>
        </authorList>
    </citation>
    <scope>NUCLEOTIDE SEQUENCE</scope>
    <source>
        <strain evidence="8">GSL018</strain>
    </source>
</reference>
<dbReference type="FunFam" id="3.40.640.10:FF:000084">
    <property type="entry name" value="IscS-like cysteine desulfurase"/>
    <property type="match status" value="1"/>
</dbReference>
<gene>
    <name evidence="8" type="primary">NFS1</name>
    <name evidence="8" type="ORF">TSPGSL018_8548</name>
</gene>
<accession>A0A061S7P8</accession>
<protein>
    <submittedName>
        <fullName evidence="8">Cysteine desulfurase</fullName>
    </submittedName>
</protein>
<dbReference type="Gene3D" id="3.40.640.10">
    <property type="entry name" value="Type I PLP-dependent aspartate aminotransferase-like (Major domain)"/>
    <property type="match status" value="1"/>
</dbReference>
<dbReference type="Gene3D" id="1.10.260.50">
    <property type="match status" value="1"/>
</dbReference>